<reference evidence="4 5" key="1">
    <citation type="submission" date="2019-11" db="EMBL/GenBank/DDBJ databases">
        <title>Characterization of Elizabethkingia argenteiflava sp. nov., isolated from inner surface of Soybean Pods.</title>
        <authorList>
            <person name="Mo S."/>
        </authorList>
    </citation>
    <scope>NUCLEOTIDE SEQUENCE [LARGE SCALE GENOMIC DNA]</scope>
    <source>
        <strain evidence="4 5">YB22</strain>
    </source>
</reference>
<dbReference type="PANTHER" id="PTHR33446:SF2">
    <property type="entry name" value="PROTEIN TONB"/>
    <property type="match status" value="1"/>
</dbReference>
<feature type="domain" description="TonB C-terminal" evidence="3">
    <location>
        <begin position="214"/>
        <end position="270"/>
    </location>
</feature>
<dbReference type="Proteomes" id="UP000553459">
    <property type="component" value="Unassembled WGS sequence"/>
</dbReference>
<evidence type="ECO:0000313" key="4">
    <source>
        <dbReference type="EMBL" id="NAW51275.1"/>
    </source>
</evidence>
<keyword evidence="5" id="KW-1185">Reference proteome</keyword>
<comment type="caution">
    <text evidence="4">The sequence shown here is derived from an EMBL/GenBank/DDBJ whole genome shotgun (WGS) entry which is preliminary data.</text>
</comment>
<evidence type="ECO:0000259" key="3">
    <source>
        <dbReference type="Pfam" id="PF03544"/>
    </source>
</evidence>
<feature type="compositionally biased region" description="Basic and acidic residues" evidence="1">
    <location>
        <begin position="81"/>
        <end position="94"/>
    </location>
</feature>
<dbReference type="Gene3D" id="3.30.1150.10">
    <property type="match status" value="1"/>
</dbReference>
<keyword evidence="2" id="KW-0472">Membrane</keyword>
<dbReference type="GO" id="GO:0031992">
    <property type="term" value="F:energy transducer activity"/>
    <property type="evidence" value="ECO:0007669"/>
    <property type="project" value="TreeGrafter"/>
</dbReference>
<feature type="transmembrane region" description="Helical" evidence="2">
    <location>
        <begin position="40"/>
        <end position="62"/>
    </location>
</feature>
<dbReference type="EMBL" id="JAAABJ010000518">
    <property type="protein sequence ID" value="NAW51275.1"/>
    <property type="molecule type" value="Genomic_DNA"/>
</dbReference>
<dbReference type="RefSeq" id="WP_166519557.1">
    <property type="nucleotide sequence ID" value="NZ_JAAABJ010000518.1"/>
</dbReference>
<name>A0A845PUE6_9FLAO</name>
<feature type="region of interest" description="Disordered" evidence="1">
    <location>
        <begin position="140"/>
        <end position="165"/>
    </location>
</feature>
<dbReference type="Pfam" id="PF03544">
    <property type="entry name" value="TonB_C"/>
    <property type="match status" value="1"/>
</dbReference>
<evidence type="ECO:0000256" key="1">
    <source>
        <dbReference type="SAM" id="MobiDB-lite"/>
    </source>
</evidence>
<protein>
    <submittedName>
        <fullName evidence="4">Energy transducer TonB</fullName>
    </submittedName>
</protein>
<proteinExistence type="predicted"/>
<dbReference type="InterPro" id="IPR037682">
    <property type="entry name" value="TonB_C"/>
</dbReference>
<dbReference type="GO" id="GO:0055085">
    <property type="term" value="P:transmembrane transport"/>
    <property type="evidence" value="ECO:0007669"/>
    <property type="project" value="InterPro"/>
</dbReference>
<feature type="compositionally biased region" description="Basic and acidic residues" evidence="1">
    <location>
        <begin position="101"/>
        <end position="128"/>
    </location>
</feature>
<sequence length="275" mass="30833">MSVDNINADYNKAIELDEIVFEHRNKEYGAYDLRKRYRNVLTRSFVIGTIVFLVLVLAPFVYMRIKSGEKKEEIAVSVDLTDIKDIPPPPKEEELPPPPPPKHEEPPKQEIVKDIIPEPKPSPKVEEPPKKIEELKNTTSGTVEQKGEKVAVYTPPPPVSTGQGKVAEIKPSNEIVENVDQEADFSGGIKRFRSLFESNFDPSSVDGEGTLKTLVTFVVERDGSISSVKATGADTDFNREAERTIRSIKGKWTPGKLNGNPVRSRFRFPVTMNFE</sequence>
<feature type="region of interest" description="Disordered" evidence="1">
    <location>
        <begin position="81"/>
        <end position="128"/>
    </location>
</feature>
<evidence type="ECO:0000313" key="5">
    <source>
        <dbReference type="Proteomes" id="UP000553459"/>
    </source>
</evidence>
<evidence type="ECO:0000256" key="2">
    <source>
        <dbReference type="SAM" id="Phobius"/>
    </source>
</evidence>
<dbReference type="SUPFAM" id="SSF74653">
    <property type="entry name" value="TolA/TonB C-terminal domain"/>
    <property type="match status" value="1"/>
</dbReference>
<dbReference type="PANTHER" id="PTHR33446">
    <property type="entry name" value="PROTEIN TONB-RELATED"/>
    <property type="match status" value="1"/>
</dbReference>
<dbReference type="AlphaFoldDB" id="A0A845PUE6"/>
<dbReference type="InterPro" id="IPR051045">
    <property type="entry name" value="TonB-dependent_transducer"/>
</dbReference>
<organism evidence="4 5">
    <name type="scientific">Elizabethkingia argenteiflava</name>
    <dbReference type="NCBI Taxonomy" id="2681556"/>
    <lineage>
        <taxon>Bacteria</taxon>
        <taxon>Pseudomonadati</taxon>
        <taxon>Bacteroidota</taxon>
        <taxon>Flavobacteriia</taxon>
        <taxon>Flavobacteriales</taxon>
        <taxon>Weeksellaceae</taxon>
        <taxon>Elizabethkingia</taxon>
    </lineage>
</organism>
<accession>A0A845PUE6</accession>
<keyword evidence="2" id="KW-0812">Transmembrane</keyword>
<keyword evidence="2" id="KW-1133">Transmembrane helix</keyword>
<gene>
    <name evidence="4" type="ORF">GNY06_07745</name>
</gene>
<dbReference type="GO" id="GO:0098797">
    <property type="term" value="C:plasma membrane protein complex"/>
    <property type="evidence" value="ECO:0007669"/>
    <property type="project" value="TreeGrafter"/>
</dbReference>